<dbReference type="EMBL" id="JACKXE010000001">
    <property type="protein sequence ID" value="MBB6628184.1"/>
    <property type="molecule type" value="Genomic_DNA"/>
</dbReference>
<accession>A0A7X0VAV6</accession>
<dbReference type="NCBIfam" id="TIGR00976">
    <property type="entry name" value="CocE_NonD"/>
    <property type="match status" value="1"/>
</dbReference>
<reference evidence="4 5" key="1">
    <citation type="submission" date="2020-08" db="EMBL/GenBank/DDBJ databases">
        <authorList>
            <person name="Seo M.-J."/>
        </authorList>
    </citation>
    <scope>NUCLEOTIDE SEQUENCE [LARGE SCALE GENOMIC DNA]</scope>
    <source>
        <strain evidence="4 5">KIGAM211</strain>
    </source>
</reference>
<dbReference type="Proteomes" id="UP000523955">
    <property type="component" value="Unassembled WGS sequence"/>
</dbReference>
<gene>
    <name evidence="4" type="ORF">H5V45_12715</name>
</gene>
<feature type="domain" description="Xaa-Pro dipeptidyl-peptidase C-terminal" evidence="3">
    <location>
        <begin position="491"/>
        <end position="749"/>
    </location>
</feature>
<feature type="signal peptide" evidence="2">
    <location>
        <begin position="1"/>
        <end position="35"/>
    </location>
</feature>
<dbReference type="InterPro" id="IPR008979">
    <property type="entry name" value="Galactose-bd-like_sf"/>
</dbReference>
<dbReference type="Pfam" id="PF02129">
    <property type="entry name" value="Peptidase_S15"/>
    <property type="match status" value="1"/>
</dbReference>
<comment type="caution">
    <text evidence="4">The sequence shown here is derived from an EMBL/GenBank/DDBJ whole genome shotgun (WGS) entry which is preliminary data.</text>
</comment>
<dbReference type="SUPFAM" id="SSF53474">
    <property type="entry name" value="alpha/beta-Hydrolases"/>
    <property type="match status" value="1"/>
</dbReference>
<dbReference type="RefSeq" id="WP_185253266.1">
    <property type="nucleotide sequence ID" value="NZ_JACKXE010000001.1"/>
</dbReference>
<evidence type="ECO:0000313" key="4">
    <source>
        <dbReference type="EMBL" id="MBB6628184.1"/>
    </source>
</evidence>
<dbReference type="InterPro" id="IPR005674">
    <property type="entry name" value="CocE/Ser_esterase"/>
</dbReference>
<keyword evidence="1 4" id="KW-0378">Hydrolase</keyword>
<sequence length="782" mass="83768">MTVPAPRTRTAAVLVAIFSLVLVGLATVAGSQAQAADDGFTAGGSARQVYAVGLPPGAGVSLLDASGAVVKRQRANAQGGVLFRRIPAGQGYRVREDGTGHRSGPLTVHTNSPRQWNKKIYDQSIPTDGYGYLTTRDGTKLAYTVHPPTNPAGIAGTPLPAPPSQASPPYPTLIEYSGYGYANPESPTNGIAAVANAMGFAVVDIQMRGTGCSGGAFDFFEPLQAIDGYDIVETVARQPWVKGGKVGMFGISYGGISQLFTAALRPPHLAAISPLSTIDATATTLYPGGNLNTGFAVAWAHERQEQAQPAGTGAKGTQPYAEQRVADGDQVCTDNQALHGEAASLIGKIRKNSHYKPKVADPLDPVSFVHKINVPTFMACQFEDEQTGGHCPALVRHFTGTKKKWFTFTNGAHIDSLDPETMNRLYDFLSLYVADQAPNVNAAELRAVAPVIYQAAMGIPEDDPITLPADPVQQQPTYDAALAEFEKAPSVRVLFDNGAGTSPDGRQTAGDPYPGFEHSFTTLPVPGVKARSWYLGGGSALHTKAPARRHVVRYRSDPRLLPGTDFKGVTGTGGLWGNASQWSWDWKQRQHGTAASYVSAPLKKDVTTVGAGAVQVWVRSSTRDLDLQATISEVRKGKETFVQSGWMRGSERKLATGRNNLMKQRSSLLEPVPSMRRADVRPMPAGKFVKVVIPLYFQGHAYRSGSRIRVTISAPGGEQPIWSFAQARPRSGSSLVRIDSSRRHPSRLVLPVVPGLGTDTPAPPCPGLRNEPCRDYVRFTNR</sequence>
<evidence type="ECO:0000256" key="2">
    <source>
        <dbReference type="SAM" id="SignalP"/>
    </source>
</evidence>
<dbReference type="Pfam" id="PF08530">
    <property type="entry name" value="PepX_C"/>
    <property type="match status" value="1"/>
</dbReference>
<proteinExistence type="predicted"/>
<keyword evidence="2" id="KW-0732">Signal</keyword>
<organism evidence="4 5">
    <name type="scientific">Nocardioides luti</name>
    <dbReference type="NCBI Taxonomy" id="2761101"/>
    <lineage>
        <taxon>Bacteria</taxon>
        <taxon>Bacillati</taxon>
        <taxon>Actinomycetota</taxon>
        <taxon>Actinomycetes</taxon>
        <taxon>Propionibacteriales</taxon>
        <taxon>Nocardioidaceae</taxon>
        <taxon>Nocardioides</taxon>
    </lineage>
</organism>
<dbReference type="InterPro" id="IPR000383">
    <property type="entry name" value="Xaa-Pro-like_dom"/>
</dbReference>
<dbReference type="Gene3D" id="3.40.50.1820">
    <property type="entry name" value="alpha/beta hydrolase"/>
    <property type="match status" value="1"/>
</dbReference>
<dbReference type="InterPro" id="IPR029058">
    <property type="entry name" value="AB_hydrolase_fold"/>
</dbReference>
<keyword evidence="5" id="KW-1185">Reference proteome</keyword>
<feature type="chain" id="PRO_5031289104" evidence="2">
    <location>
        <begin position="36"/>
        <end position="782"/>
    </location>
</feature>
<dbReference type="SMART" id="SM00939">
    <property type="entry name" value="PepX_C"/>
    <property type="match status" value="1"/>
</dbReference>
<dbReference type="AlphaFoldDB" id="A0A7X0VAV6"/>
<protein>
    <submittedName>
        <fullName evidence="4">CocE/NonD family hydrolase</fullName>
    </submittedName>
</protein>
<name>A0A7X0VAV6_9ACTN</name>
<evidence type="ECO:0000259" key="3">
    <source>
        <dbReference type="SMART" id="SM00939"/>
    </source>
</evidence>
<dbReference type="Gene3D" id="2.60.120.260">
    <property type="entry name" value="Galactose-binding domain-like"/>
    <property type="match status" value="1"/>
</dbReference>
<evidence type="ECO:0000313" key="5">
    <source>
        <dbReference type="Proteomes" id="UP000523955"/>
    </source>
</evidence>
<dbReference type="SUPFAM" id="SSF49785">
    <property type="entry name" value="Galactose-binding domain-like"/>
    <property type="match status" value="1"/>
</dbReference>
<dbReference type="InterPro" id="IPR013736">
    <property type="entry name" value="Xaa-Pro_dipept_C"/>
</dbReference>
<evidence type="ECO:0000256" key="1">
    <source>
        <dbReference type="ARBA" id="ARBA00022801"/>
    </source>
</evidence>
<dbReference type="GO" id="GO:0008239">
    <property type="term" value="F:dipeptidyl-peptidase activity"/>
    <property type="evidence" value="ECO:0007669"/>
    <property type="project" value="InterPro"/>
</dbReference>